<protein>
    <submittedName>
        <fullName evidence="3">Uncharacterized protein</fullName>
    </submittedName>
</protein>
<evidence type="ECO:0000313" key="3">
    <source>
        <dbReference type="EMBL" id="EGF84204.1"/>
    </source>
</evidence>
<dbReference type="PANTHER" id="PTHR28594">
    <property type="entry name" value="ATR-INTERACTING PROTEIN"/>
    <property type="match status" value="1"/>
</dbReference>
<dbReference type="HOGENOM" id="CLU_294732_0_0_1"/>
<dbReference type="GO" id="GO:0000077">
    <property type="term" value="P:DNA damage checkpoint signaling"/>
    <property type="evidence" value="ECO:0007669"/>
    <property type="project" value="InterPro"/>
</dbReference>
<feature type="compositionally biased region" description="Basic and acidic residues" evidence="2">
    <location>
        <begin position="372"/>
        <end position="383"/>
    </location>
</feature>
<gene>
    <name evidence="3" type="ORF">BATDEDRAFT_22034</name>
</gene>
<feature type="compositionally biased region" description="Polar residues" evidence="2">
    <location>
        <begin position="9"/>
        <end position="36"/>
    </location>
</feature>
<feature type="coiled-coil region" evidence="1">
    <location>
        <begin position="421"/>
        <end position="512"/>
    </location>
</feature>
<dbReference type="EMBL" id="GL882879">
    <property type="protein sequence ID" value="EGF84204.1"/>
    <property type="molecule type" value="Genomic_DNA"/>
</dbReference>
<proteinExistence type="predicted"/>
<dbReference type="Proteomes" id="UP000007241">
    <property type="component" value="Unassembled WGS sequence"/>
</dbReference>
<accession>F4NS18</accession>
<feature type="region of interest" description="Disordered" evidence="2">
    <location>
        <begin position="1"/>
        <end position="36"/>
    </location>
</feature>
<dbReference type="InterPro" id="IPR033349">
    <property type="entry name" value="ATRIP"/>
</dbReference>
<organism evidence="3 4">
    <name type="scientific">Batrachochytrium dendrobatidis (strain JAM81 / FGSC 10211)</name>
    <name type="common">Frog chytrid fungus</name>
    <dbReference type="NCBI Taxonomy" id="684364"/>
    <lineage>
        <taxon>Eukaryota</taxon>
        <taxon>Fungi</taxon>
        <taxon>Fungi incertae sedis</taxon>
        <taxon>Chytridiomycota</taxon>
        <taxon>Chytridiomycota incertae sedis</taxon>
        <taxon>Chytridiomycetes</taxon>
        <taxon>Rhizophydiales</taxon>
        <taxon>Rhizophydiales incertae sedis</taxon>
        <taxon>Batrachochytrium</taxon>
    </lineage>
</organism>
<evidence type="ECO:0000256" key="1">
    <source>
        <dbReference type="SAM" id="Coils"/>
    </source>
</evidence>
<feature type="region of interest" description="Disordered" evidence="2">
    <location>
        <begin position="314"/>
        <end position="345"/>
    </location>
</feature>
<reference evidence="3 4" key="1">
    <citation type="submission" date="2009-12" db="EMBL/GenBank/DDBJ databases">
        <title>The draft genome of Batrachochytrium dendrobatidis.</title>
        <authorList>
            <consortium name="US DOE Joint Genome Institute (JGI-PGF)"/>
            <person name="Kuo A."/>
            <person name="Salamov A."/>
            <person name="Schmutz J."/>
            <person name="Lucas S."/>
            <person name="Pitluck S."/>
            <person name="Rosenblum E."/>
            <person name="Stajich J."/>
            <person name="Eisen M."/>
            <person name="Grigoriev I.V."/>
        </authorList>
    </citation>
    <scope>NUCLEOTIDE SEQUENCE [LARGE SCALE GENOMIC DNA]</scope>
    <source>
        <strain evidence="4">JAM81 / FGSC 10211</strain>
    </source>
</reference>
<dbReference type="OrthoDB" id="5560192at2759"/>
<evidence type="ECO:0000256" key="2">
    <source>
        <dbReference type="SAM" id="MobiDB-lite"/>
    </source>
</evidence>
<dbReference type="InParanoid" id="F4NS18"/>
<sequence>MQPKRSRSWMLQSSNPPKTNLASASNPSENHQQTHRINLSIPTKPRSMLYPAAIEASTIATYIPNASRQPPLSLASPSQQLSTFQSSAIQCTSYPSPSIVSARSHHPVNSHKDDNAPNTTQMSHLASISKPQINLNPGNIAFSEKSNAMVRINSKSVMSSPTYDLPPPTQKYQHNQNQARQQIHQNFMNNKLSESYIQDSNIEDNNSKVSSNVTKNQFSISSENEFEMSDLDESDIIELENKTSQYMSQVDTMHVSATTIAPGPFAGARLLDVNADIPLSPPPFDHGNTNGNINNILSQSQNIQSNNTFAYKQQFQQQNEIKQPSQKQVHNQTPSQAHPSLSDYPNAKTLNLLSATMESIQSIKSYAIPEVEHPESNLSKRQDQLQTPSAGPGQSGINTTLINRRPDAFTLNELYYAKREVEKLQREIVQSKLQNERLENDMLVKSGEISMIRKNLNKLSTENSALKDDLIKQRVISEQSKDSMRASLQVQLERVKTEMSFKEQELLALQLNTRRSRPSSYSQNTSFTPSAAARHHGQFPTMASFNEPLPIHKPQITKVSTAINTDPVPDPKPRIIERIVTVSARSNSSIHTDYTRIVFGKCMMDHQLNLLEWGTQRQQQRAIHALLAVVQDLMTDSSSNALLLLPHIQGLLEYCIEWEQNTCLLDLLEILRATVGISRSCRLVVLSSSEFSTVLFSIFQTMTSGDNGWLAGEALALVQTSLLKIFIDLSFEADTESIYKFEDMITSNGIGKLFLTTVPTHVTILATHLCCLLCKNESFVQNLSVIAAPSNDGSSTTALSTTGSTSGVSTGTSCINHICSLLTNPLDSTTREDSNQLRHTILTFCMISMETNPQNSQIFGIYSNLSSFVEYMHGLVQEYVVHLNSSLDHVDLPMAKNTHACSSRELLKSNLSYRLSTAVKFIHRLFGLGTTLFGISHAEHQLVTSLAEVATRPGFEDEVSGTVYLVLINTLFLDFNSNPVFDANSLMLDLAKDLLYSVAENPEPALVEIWGNDAALMTEPCEEGMGVK</sequence>
<dbReference type="GeneID" id="18237818"/>
<dbReference type="RefSeq" id="XP_006675448.1">
    <property type="nucleotide sequence ID" value="XM_006675385.1"/>
</dbReference>
<keyword evidence="1" id="KW-0175">Coiled coil</keyword>
<feature type="region of interest" description="Disordered" evidence="2">
    <location>
        <begin position="372"/>
        <end position="400"/>
    </location>
</feature>
<feature type="compositionally biased region" description="Polar residues" evidence="2">
    <location>
        <begin position="319"/>
        <end position="339"/>
    </location>
</feature>
<evidence type="ECO:0000313" key="4">
    <source>
        <dbReference type="Proteomes" id="UP000007241"/>
    </source>
</evidence>
<dbReference type="AlphaFoldDB" id="F4NS18"/>
<name>F4NS18_BATDJ</name>
<dbReference type="PANTHER" id="PTHR28594:SF1">
    <property type="entry name" value="ATR-INTERACTING PROTEIN"/>
    <property type="match status" value="1"/>
</dbReference>
<keyword evidence="4" id="KW-1185">Reference proteome</keyword>